<evidence type="ECO:0000259" key="2">
    <source>
        <dbReference type="Pfam" id="PF13568"/>
    </source>
</evidence>
<protein>
    <submittedName>
        <fullName evidence="3">PorT family protein</fullName>
    </submittedName>
</protein>
<evidence type="ECO:0000313" key="4">
    <source>
        <dbReference type="Proteomes" id="UP000305398"/>
    </source>
</evidence>
<keyword evidence="4" id="KW-1185">Reference proteome</keyword>
<dbReference type="AlphaFoldDB" id="A0A5B8A6F7"/>
<dbReference type="OrthoDB" id="891525at2"/>
<name>A0A5B8A6F7_9BACT</name>
<accession>A0A5B8A6F7</accession>
<dbReference type="RefSeq" id="WP_139517107.1">
    <property type="nucleotide sequence ID" value="NZ_CP040896.1"/>
</dbReference>
<gene>
    <name evidence="3" type="ORF">FHG12_18220</name>
</gene>
<organism evidence="3 4">
    <name type="scientific">Hymenobacter jejuensis</name>
    <dbReference type="NCBI Taxonomy" id="2502781"/>
    <lineage>
        <taxon>Bacteria</taxon>
        <taxon>Pseudomonadati</taxon>
        <taxon>Bacteroidota</taxon>
        <taxon>Cytophagia</taxon>
        <taxon>Cytophagales</taxon>
        <taxon>Hymenobacteraceae</taxon>
        <taxon>Hymenobacter</taxon>
    </lineage>
</organism>
<dbReference type="InterPro" id="IPR025665">
    <property type="entry name" value="Beta-barrel_OMP_2"/>
</dbReference>
<dbReference type="Pfam" id="PF13568">
    <property type="entry name" value="OMP_b-brl_2"/>
    <property type="match status" value="1"/>
</dbReference>
<reference evidence="3 4" key="1">
    <citation type="submission" date="2019-06" db="EMBL/GenBank/DDBJ databases">
        <authorList>
            <person name="Srinivasan S."/>
        </authorList>
    </citation>
    <scope>NUCLEOTIDE SEQUENCE [LARGE SCALE GENOMIC DNA]</scope>
    <source>
        <strain evidence="3 4">17J68-5</strain>
    </source>
</reference>
<proteinExistence type="predicted"/>
<evidence type="ECO:0000313" key="3">
    <source>
        <dbReference type="EMBL" id="QDA61912.1"/>
    </source>
</evidence>
<sequence>MKRLFSLLAILLLSALAVPALVHANNRPAKFDTIVVKMPNQATLTLFVKDKAQLRQMRAYKLDSLMVMLDKYITQAEVASKNSKDEQVTMEFYPAKDNPGKAVPEQIRVTVRNRQKSGDHVEVRLGPSFGMVIDDNDNDDNVNIHIGRTESTENKDSLRKVKSEERFNRAYHSTFTMDLGLNALVNRKPQLDALGQEQTYDLRPLGSRYISFQWRQSLRLGAKGSPLYLVSGPELAFNNYMFDNNRQIVLTDTRTEITTVTTPANRNLEKSKLATTTINLPLMAQLYFRDQKGHDAFRIAAGGFAGYRLSSHTKLKYQEDGDTKKDKVRGNYNLEDFQYGLQGMIGVRGLDFFVKYNLNELFKDNRGPQAQTLSFGITFL</sequence>
<feature type="domain" description="Outer membrane protein beta-barrel" evidence="2">
    <location>
        <begin position="262"/>
        <end position="359"/>
    </location>
</feature>
<dbReference type="Proteomes" id="UP000305398">
    <property type="component" value="Chromosome"/>
</dbReference>
<evidence type="ECO:0000256" key="1">
    <source>
        <dbReference type="SAM" id="SignalP"/>
    </source>
</evidence>
<dbReference type="KEGG" id="hyj:FHG12_18220"/>
<dbReference type="EMBL" id="CP040896">
    <property type="protein sequence ID" value="QDA61912.1"/>
    <property type="molecule type" value="Genomic_DNA"/>
</dbReference>
<keyword evidence="1" id="KW-0732">Signal</keyword>
<feature type="signal peptide" evidence="1">
    <location>
        <begin position="1"/>
        <end position="24"/>
    </location>
</feature>
<feature type="chain" id="PRO_5022836502" evidence="1">
    <location>
        <begin position="25"/>
        <end position="380"/>
    </location>
</feature>